<dbReference type="AlphaFoldDB" id="A0AAE0DIX8"/>
<dbReference type="Pfam" id="PF00651">
    <property type="entry name" value="BTB"/>
    <property type="match status" value="1"/>
</dbReference>
<keyword evidence="4" id="KW-1185">Reference proteome</keyword>
<dbReference type="PANTHER" id="PTHR47843">
    <property type="entry name" value="BTB DOMAIN-CONTAINING PROTEIN-RELATED"/>
    <property type="match status" value="1"/>
</dbReference>
<organism evidence="3 4">
    <name type="scientific">Lepraria neglecta</name>
    <dbReference type="NCBI Taxonomy" id="209136"/>
    <lineage>
        <taxon>Eukaryota</taxon>
        <taxon>Fungi</taxon>
        <taxon>Dikarya</taxon>
        <taxon>Ascomycota</taxon>
        <taxon>Pezizomycotina</taxon>
        <taxon>Lecanoromycetes</taxon>
        <taxon>OSLEUM clade</taxon>
        <taxon>Lecanoromycetidae</taxon>
        <taxon>Lecanorales</taxon>
        <taxon>Lecanorineae</taxon>
        <taxon>Stereocaulaceae</taxon>
        <taxon>Lepraria</taxon>
    </lineage>
</organism>
<protein>
    <recommendedName>
        <fullName evidence="2">BTB domain-containing protein</fullName>
    </recommendedName>
</protein>
<name>A0AAE0DIX8_9LECA</name>
<dbReference type="InterPro" id="IPR011333">
    <property type="entry name" value="SKP1/BTB/POZ_sf"/>
</dbReference>
<dbReference type="EMBL" id="JASNWA010000008">
    <property type="protein sequence ID" value="KAK3170905.1"/>
    <property type="molecule type" value="Genomic_DNA"/>
</dbReference>
<dbReference type="SUPFAM" id="SSF54695">
    <property type="entry name" value="POZ domain"/>
    <property type="match status" value="1"/>
</dbReference>
<gene>
    <name evidence="3" type="ORF">OEA41_002989</name>
</gene>
<evidence type="ECO:0000313" key="4">
    <source>
        <dbReference type="Proteomes" id="UP001276659"/>
    </source>
</evidence>
<reference evidence="3" key="1">
    <citation type="submission" date="2022-11" db="EMBL/GenBank/DDBJ databases">
        <title>Chromosomal genome sequence assembly and mating type (MAT) locus characterization of the leprose asexual lichenized fungus Lepraria neglecta (Nyl.) Erichsen.</title>
        <authorList>
            <person name="Allen J.L."/>
            <person name="Pfeffer B."/>
        </authorList>
    </citation>
    <scope>NUCLEOTIDE SEQUENCE</scope>
    <source>
        <strain evidence="3">Allen 5258</strain>
    </source>
</reference>
<sequence length="255" mass="28428">MSVNSETESDSSSVAEDTPSASSSYNVFGSNTLPNTPSTSDDSSTSQLLNRSRYSDIVHVIVGPEKQDFGVHKGLLCQRSKFFQAAFNGFFAEASKGTIELLEEDSAIFDILYEGQLTEPQNGEDVKCHVTQLIDIFIFGDKFGIRDLCNAAVDRTTDLYEKENGVTVSQIDRIYMGTSPNSHLRRITVATYLQHPSTTFDLFYDKHSEAFLACSEFLLDLAKAYSKNRKTPTTPQRIENRCDYHEHAEGKGKCT</sequence>
<dbReference type="InterPro" id="IPR000210">
    <property type="entry name" value="BTB/POZ_dom"/>
</dbReference>
<accession>A0AAE0DIX8</accession>
<feature type="compositionally biased region" description="Low complexity" evidence="1">
    <location>
        <begin position="1"/>
        <end position="18"/>
    </location>
</feature>
<dbReference type="PANTHER" id="PTHR47843:SF2">
    <property type="entry name" value="BTB DOMAIN-CONTAINING PROTEIN"/>
    <property type="match status" value="1"/>
</dbReference>
<proteinExistence type="predicted"/>
<evidence type="ECO:0000259" key="2">
    <source>
        <dbReference type="PROSITE" id="PS50097"/>
    </source>
</evidence>
<feature type="compositionally biased region" description="Polar residues" evidence="1">
    <location>
        <begin position="19"/>
        <end position="37"/>
    </location>
</feature>
<dbReference type="Proteomes" id="UP001276659">
    <property type="component" value="Unassembled WGS sequence"/>
</dbReference>
<evidence type="ECO:0000256" key="1">
    <source>
        <dbReference type="SAM" id="MobiDB-lite"/>
    </source>
</evidence>
<feature type="region of interest" description="Disordered" evidence="1">
    <location>
        <begin position="1"/>
        <end position="47"/>
    </location>
</feature>
<evidence type="ECO:0000313" key="3">
    <source>
        <dbReference type="EMBL" id="KAK3170905.1"/>
    </source>
</evidence>
<comment type="caution">
    <text evidence="3">The sequence shown here is derived from an EMBL/GenBank/DDBJ whole genome shotgun (WGS) entry which is preliminary data.</text>
</comment>
<feature type="domain" description="BTB" evidence="2">
    <location>
        <begin position="55"/>
        <end position="121"/>
    </location>
</feature>
<dbReference type="PROSITE" id="PS50097">
    <property type="entry name" value="BTB"/>
    <property type="match status" value="1"/>
</dbReference>
<dbReference type="Gene3D" id="3.30.710.10">
    <property type="entry name" value="Potassium Channel Kv1.1, Chain A"/>
    <property type="match status" value="1"/>
</dbReference>